<keyword evidence="1" id="KW-0732">Signal</keyword>
<organism evidence="2 3">
    <name type="scientific">Photobacterium ganghwense</name>
    <dbReference type="NCBI Taxonomy" id="320778"/>
    <lineage>
        <taxon>Bacteria</taxon>
        <taxon>Pseudomonadati</taxon>
        <taxon>Pseudomonadota</taxon>
        <taxon>Gammaproteobacteria</taxon>
        <taxon>Vibrionales</taxon>
        <taxon>Vibrionaceae</taxon>
        <taxon>Photobacterium</taxon>
    </lineage>
</organism>
<sequence length="139" mass="15596">MKKVFALITVLITALVISACTTLVQKDADMEQVTGTLMYRERIALPADARITVTLSDVSKMDAPAEVISRQSFLADGKQVPFAFELNFDRTEIDPRFTYAVSARIEVDGKLMFITDTANHVITDPQQTKKLELMLIRTR</sequence>
<dbReference type="AlphaFoldDB" id="A0A0J1H0B7"/>
<protein>
    <submittedName>
        <fullName evidence="2">Lipoprotein-related protein</fullName>
    </submittedName>
</protein>
<dbReference type="InterPro" id="IPR053196">
    <property type="entry name" value="Lipoprotein_YbaY-like"/>
</dbReference>
<dbReference type="InterPro" id="IPR039366">
    <property type="entry name" value="Pilotin"/>
</dbReference>
<dbReference type="OrthoDB" id="5348860at2"/>
<evidence type="ECO:0000256" key="1">
    <source>
        <dbReference type="SAM" id="SignalP"/>
    </source>
</evidence>
<evidence type="ECO:0000313" key="3">
    <source>
        <dbReference type="Proteomes" id="UP000035909"/>
    </source>
</evidence>
<dbReference type="PANTHER" id="PTHR38013:SF1">
    <property type="entry name" value="GLYCOPROTEIN_POLYSACCHARIDE METABOLISM"/>
    <property type="match status" value="1"/>
</dbReference>
<proteinExistence type="predicted"/>
<dbReference type="PROSITE" id="PS51257">
    <property type="entry name" value="PROKAR_LIPOPROTEIN"/>
    <property type="match status" value="1"/>
</dbReference>
<dbReference type="RefSeq" id="WP_047887353.1">
    <property type="nucleotide sequence ID" value="NZ_CP071325.1"/>
</dbReference>
<dbReference type="PATRIC" id="fig|320778.3.peg.4654"/>
<dbReference type="Proteomes" id="UP000035909">
    <property type="component" value="Unassembled WGS sequence"/>
</dbReference>
<evidence type="ECO:0000313" key="2">
    <source>
        <dbReference type="EMBL" id="KLV05270.1"/>
    </source>
</evidence>
<keyword evidence="3" id="KW-1185">Reference proteome</keyword>
<dbReference type="EMBL" id="LDOU01000026">
    <property type="protein sequence ID" value="KLV05270.1"/>
    <property type="molecule type" value="Genomic_DNA"/>
</dbReference>
<gene>
    <name evidence="2" type="ORF">ABT57_21690</name>
</gene>
<accession>A0A0J1H0B7</accession>
<reference evidence="2 3" key="1">
    <citation type="submission" date="2015-05" db="EMBL/GenBank/DDBJ databases">
        <title>Photobacterium galathea sp. nov.</title>
        <authorList>
            <person name="Machado H."/>
            <person name="Gram L."/>
        </authorList>
    </citation>
    <scope>NUCLEOTIDE SEQUENCE [LARGE SCALE GENOMIC DNA]</scope>
    <source>
        <strain evidence="2 3">DSM 22954</strain>
    </source>
</reference>
<dbReference type="Pfam" id="PF09619">
    <property type="entry name" value="YscW"/>
    <property type="match status" value="1"/>
</dbReference>
<comment type="caution">
    <text evidence="2">The sequence shown here is derived from an EMBL/GenBank/DDBJ whole genome shotgun (WGS) entry which is preliminary data.</text>
</comment>
<dbReference type="PANTHER" id="PTHR38013">
    <property type="entry name" value="GLYCOPROTEIN/POLYSACCHARIDE METABOLISM"/>
    <property type="match status" value="1"/>
</dbReference>
<name>A0A0J1H0B7_9GAMM</name>
<feature type="chain" id="PRO_5005252585" evidence="1">
    <location>
        <begin position="20"/>
        <end position="139"/>
    </location>
</feature>
<feature type="signal peptide" evidence="1">
    <location>
        <begin position="1"/>
        <end position="19"/>
    </location>
</feature>
<dbReference type="STRING" id="320778.ABT57_21690"/>
<keyword evidence="2" id="KW-0449">Lipoprotein</keyword>